<name>A0ACC0B8D0_CATRO</name>
<accession>A0ACC0B8D0</accession>
<keyword evidence="2" id="KW-1185">Reference proteome</keyword>
<evidence type="ECO:0000313" key="2">
    <source>
        <dbReference type="Proteomes" id="UP001060085"/>
    </source>
</evidence>
<dbReference type="EMBL" id="CM044704">
    <property type="protein sequence ID" value="KAI5668915.1"/>
    <property type="molecule type" value="Genomic_DNA"/>
</dbReference>
<protein>
    <submittedName>
        <fullName evidence="1">Uncharacterized protein</fullName>
    </submittedName>
</protein>
<proteinExistence type="predicted"/>
<dbReference type="Proteomes" id="UP001060085">
    <property type="component" value="Linkage Group LG04"/>
</dbReference>
<sequence>MDHRPRNRELIPNNNSQDVLVAVVALHGESNEIPFLEHLLEDLTNNGVESEASRDAIGLSGIVASSPLEQFIVLPLIPMRIGNLYFSFTNPSLFMLLTLSLALLLLHFVTKTGGGIFIPIHLIYTTDNSQNLNSFTSSV</sequence>
<reference evidence="2" key="1">
    <citation type="journal article" date="2023" name="Nat. Plants">
        <title>Single-cell RNA sequencing provides a high-resolution roadmap for understanding the multicellular compartmentation of specialized metabolism.</title>
        <authorList>
            <person name="Sun S."/>
            <person name="Shen X."/>
            <person name="Li Y."/>
            <person name="Li Y."/>
            <person name="Wang S."/>
            <person name="Li R."/>
            <person name="Zhang H."/>
            <person name="Shen G."/>
            <person name="Guo B."/>
            <person name="Wei J."/>
            <person name="Xu J."/>
            <person name="St-Pierre B."/>
            <person name="Chen S."/>
            <person name="Sun C."/>
        </authorList>
    </citation>
    <scope>NUCLEOTIDE SEQUENCE [LARGE SCALE GENOMIC DNA]</scope>
</reference>
<organism evidence="1 2">
    <name type="scientific">Catharanthus roseus</name>
    <name type="common">Madagascar periwinkle</name>
    <name type="synonym">Vinca rosea</name>
    <dbReference type="NCBI Taxonomy" id="4058"/>
    <lineage>
        <taxon>Eukaryota</taxon>
        <taxon>Viridiplantae</taxon>
        <taxon>Streptophyta</taxon>
        <taxon>Embryophyta</taxon>
        <taxon>Tracheophyta</taxon>
        <taxon>Spermatophyta</taxon>
        <taxon>Magnoliopsida</taxon>
        <taxon>eudicotyledons</taxon>
        <taxon>Gunneridae</taxon>
        <taxon>Pentapetalae</taxon>
        <taxon>asterids</taxon>
        <taxon>lamiids</taxon>
        <taxon>Gentianales</taxon>
        <taxon>Apocynaceae</taxon>
        <taxon>Rauvolfioideae</taxon>
        <taxon>Vinceae</taxon>
        <taxon>Catharanthinae</taxon>
        <taxon>Catharanthus</taxon>
    </lineage>
</organism>
<evidence type="ECO:0000313" key="1">
    <source>
        <dbReference type="EMBL" id="KAI5668915.1"/>
    </source>
</evidence>
<comment type="caution">
    <text evidence="1">The sequence shown here is derived from an EMBL/GenBank/DDBJ whole genome shotgun (WGS) entry which is preliminary data.</text>
</comment>
<gene>
    <name evidence="1" type="ORF">M9H77_18768</name>
</gene>